<dbReference type="EMBL" id="JAGPNL010000002">
    <property type="protein sequence ID" value="MBQ0827040.1"/>
    <property type="molecule type" value="Genomic_DNA"/>
</dbReference>
<dbReference type="InterPro" id="IPR032675">
    <property type="entry name" value="LRR_dom_sf"/>
</dbReference>
<evidence type="ECO:0000313" key="1">
    <source>
        <dbReference type="EMBL" id="MBQ0827040.1"/>
    </source>
</evidence>
<gene>
    <name evidence="1" type="ORF">J5Y05_11010</name>
</gene>
<evidence type="ECO:0000313" key="2">
    <source>
        <dbReference type="Proteomes" id="UP000677875"/>
    </source>
</evidence>
<dbReference type="SUPFAM" id="SSF52047">
    <property type="entry name" value="RNI-like"/>
    <property type="match status" value="1"/>
</dbReference>
<dbReference type="Gene3D" id="3.80.10.10">
    <property type="entry name" value="Ribonuclease Inhibitor"/>
    <property type="match status" value="1"/>
</dbReference>
<dbReference type="Proteomes" id="UP000677875">
    <property type="component" value="Unassembled WGS sequence"/>
</dbReference>
<dbReference type="NCBIfam" id="NF038076">
    <property type="entry name" value="fam_STM4015"/>
    <property type="match status" value="1"/>
</dbReference>
<dbReference type="InterPro" id="IPR047722">
    <property type="entry name" value="STM4015-like"/>
</dbReference>
<proteinExistence type="predicted"/>
<keyword evidence="2" id="KW-1185">Reference proteome</keyword>
<organism evidence="1 2">
    <name type="scientific">Streptomyces tagetis</name>
    <dbReference type="NCBI Taxonomy" id="2820809"/>
    <lineage>
        <taxon>Bacteria</taxon>
        <taxon>Bacillati</taxon>
        <taxon>Actinomycetota</taxon>
        <taxon>Actinomycetes</taxon>
        <taxon>Kitasatosporales</taxon>
        <taxon>Streptomycetaceae</taxon>
        <taxon>Streptomyces</taxon>
    </lineage>
</organism>
<comment type="caution">
    <text evidence="1">The sequence shown here is derived from an EMBL/GenBank/DDBJ whole genome shotgun (WGS) entry which is preliminary data.</text>
</comment>
<dbReference type="AlphaFoldDB" id="A0A940XEM8"/>
<accession>A0A940XEM8</accession>
<reference evidence="1" key="1">
    <citation type="submission" date="2021-04" db="EMBL/GenBank/DDBJ databases">
        <title>Genome seq and assembly of Streptomyces sp. RG38.</title>
        <authorList>
            <person name="Chhetri G."/>
        </authorList>
    </citation>
    <scope>NUCLEOTIDE SEQUENCE</scope>
    <source>
        <strain evidence="1">RG38</strain>
    </source>
</reference>
<name>A0A940XEM8_9ACTN</name>
<sequence length="320" mass="35168">MRHPATHLTTFHGLPVRDFPVHPERPSARRRPPPPAASVAWRLSCAWSEEPIEFETVWRRFHEEVRTEEVTAVLIGSWWTEWDEHGIDPVLERITADAHRLPALRALFLADVGREEWDISWLRQGEVTRVLRAWPDLAELGVRGADGLVVEPLRHEGLRTLRVESGGLPREPVRALAACDFPGLREIDLWLGTSGYGGSCRPGEVDALLASLGRYPGLRRLGLCNSDIQDQVAAAVSTAPLVAGLESLDLGMGTLGDEGGGALLAGRPLSHLAVLDLDHHFMSEPMTRRLRDTLAPHGVRLALEPAYHAGVGGRYVAVGE</sequence>
<dbReference type="RefSeq" id="WP_210870993.1">
    <property type="nucleotide sequence ID" value="NZ_JAGPNL010000002.1"/>
</dbReference>
<protein>
    <submittedName>
        <fullName evidence="1">STM4015 family protein</fullName>
    </submittedName>
</protein>